<evidence type="ECO:0000256" key="22">
    <source>
        <dbReference type="ARBA" id="ARBA00069713"/>
    </source>
</evidence>
<sequence length="521" mass="58119">MPSIDRTNETSKLLKTGTQYRRRDVQPHKGYGARHTFTILSFIGYFHLYALRFNLSVAIVAMANYTDTKSYQNYTETGVCPGPALNSSKTTTNQAVEFDWDERTQGLILSSFFYGYVATQIPGGYLATKFGGKRIFGYCVLITAILTLVTPVVARVGTWALIIIRIIEGLAEGMTFPAISEMQGKWTPEMERTTLPMIASSGAAFGNVIVLPVAGYLCDTDFLGGWPSVFYIFGGSAIIWFLFWHCLIFETPSDHTRISAVERLYIESTASVKRATACPTPWKAILTSTAMWAIIVTNFMQAWGSYITYTTLPTYMNKIQKFDITKDGLLMALPMLMFVFTNVLGSLLADFLRRKRYLSTVTVRKLFNTLGLVPAALCLPFISMAGCEHVYIVALIVVGNGMLGFLGAWVTINLFDIGYNYSGILMGLANFSSNLPGVMSPYFVGLLTNNNETMSRWQTIFYVSMGAYIIGTIVFLLFAKGKEESWNVQPEETTERYITIQQSAVTDNNSPRIKYADTYGF</sequence>
<evidence type="ECO:0000256" key="12">
    <source>
        <dbReference type="ARBA" id="ARBA00023180"/>
    </source>
</evidence>
<dbReference type="GO" id="GO:0015293">
    <property type="term" value="F:symporter activity"/>
    <property type="evidence" value="ECO:0007669"/>
    <property type="project" value="UniProtKB-KW"/>
</dbReference>
<evidence type="ECO:0000256" key="24">
    <source>
        <dbReference type="ARBA" id="ARBA00081195"/>
    </source>
</evidence>
<feature type="transmembrane region" description="Helical" evidence="26">
    <location>
        <begin position="107"/>
        <end position="128"/>
    </location>
</feature>
<organism evidence="28 29">
    <name type="scientific">Mizuhopecten yessoensis</name>
    <name type="common">Japanese scallop</name>
    <name type="synonym">Patinopecten yessoensis</name>
    <dbReference type="NCBI Taxonomy" id="6573"/>
    <lineage>
        <taxon>Eukaryota</taxon>
        <taxon>Metazoa</taxon>
        <taxon>Spiralia</taxon>
        <taxon>Lophotrochozoa</taxon>
        <taxon>Mollusca</taxon>
        <taxon>Bivalvia</taxon>
        <taxon>Autobranchia</taxon>
        <taxon>Pteriomorphia</taxon>
        <taxon>Pectinida</taxon>
        <taxon>Pectinoidea</taxon>
        <taxon>Pectinidae</taxon>
        <taxon>Mizuhopecten</taxon>
    </lineage>
</organism>
<keyword evidence="13" id="KW-0458">Lysosome</keyword>
<gene>
    <name evidence="28" type="ORF">KP79_PYT23443</name>
</gene>
<keyword evidence="11 26" id="KW-0472">Membrane</keyword>
<evidence type="ECO:0000256" key="11">
    <source>
        <dbReference type="ARBA" id="ARBA00023136"/>
    </source>
</evidence>
<evidence type="ECO:0000256" key="14">
    <source>
        <dbReference type="ARBA" id="ARBA00023329"/>
    </source>
</evidence>
<dbReference type="InterPro" id="IPR011701">
    <property type="entry name" value="MFS"/>
</dbReference>
<dbReference type="GO" id="GO:0005765">
    <property type="term" value="C:lysosomal membrane"/>
    <property type="evidence" value="ECO:0007669"/>
    <property type="project" value="UniProtKB-SubCell"/>
</dbReference>
<keyword evidence="8" id="KW-0769">Symport</keyword>
<comment type="catalytic activity">
    <reaction evidence="15">
        <text>2 nitrate(out) + H(+)(out) = 2 nitrate(in) + H(+)(in)</text>
        <dbReference type="Rhea" id="RHEA:71539"/>
        <dbReference type="ChEBI" id="CHEBI:15378"/>
        <dbReference type="ChEBI" id="CHEBI:17632"/>
    </reaction>
    <physiologicalReaction direction="left-to-right" evidence="15">
        <dbReference type="Rhea" id="RHEA:71540"/>
    </physiologicalReaction>
</comment>
<accession>A0A210QF15</accession>
<comment type="subcellular location">
    <subcellularLocation>
        <location evidence="2">Basolateral cell membrane</location>
        <topology evidence="2">Multi-pass membrane protein</topology>
    </subcellularLocation>
    <subcellularLocation>
        <location evidence="3">Cytoplasmic vesicle</location>
        <location evidence="3">Secretory vesicle membrane</location>
        <topology evidence="3">Multi-pass membrane protein</topology>
    </subcellularLocation>
    <subcellularLocation>
        <location evidence="1">Cytoplasmic vesicle</location>
        <location evidence="1">Secretory vesicle</location>
        <location evidence="1">Synaptic vesicle membrane</location>
    </subcellularLocation>
    <subcellularLocation>
        <location evidence="4">Lysosome membrane</location>
    </subcellularLocation>
</comment>
<dbReference type="Pfam" id="PF07690">
    <property type="entry name" value="MFS_1"/>
    <property type="match status" value="1"/>
</dbReference>
<feature type="transmembrane region" description="Helical" evidence="26">
    <location>
        <begin position="290"/>
        <end position="309"/>
    </location>
</feature>
<evidence type="ECO:0000256" key="4">
    <source>
        <dbReference type="ARBA" id="ARBA00004656"/>
    </source>
</evidence>
<keyword evidence="12" id="KW-0325">Glycoprotein</keyword>
<feature type="transmembrane region" description="Helical" evidence="26">
    <location>
        <begin position="459"/>
        <end position="479"/>
    </location>
</feature>
<evidence type="ECO:0000259" key="27">
    <source>
        <dbReference type="PROSITE" id="PS50850"/>
    </source>
</evidence>
<comment type="catalytic activity">
    <reaction evidence="19">
        <text>L-glutamate(out) = L-glutamate(in)</text>
        <dbReference type="Rhea" id="RHEA:66336"/>
        <dbReference type="ChEBI" id="CHEBI:29985"/>
    </reaction>
    <physiologicalReaction direction="left-to-right" evidence="19">
        <dbReference type="Rhea" id="RHEA:66337"/>
    </physiologicalReaction>
</comment>
<dbReference type="Gene3D" id="1.20.1250.20">
    <property type="entry name" value="MFS general substrate transporter like domains"/>
    <property type="match status" value="2"/>
</dbReference>
<feature type="transmembrane region" description="Helical" evidence="26">
    <location>
        <begin position="229"/>
        <end position="249"/>
    </location>
</feature>
<keyword evidence="14" id="KW-0968">Cytoplasmic vesicle</keyword>
<dbReference type="Proteomes" id="UP000242188">
    <property type="component" value="Unassembled WGS sequence"/>
</dbReference>
<feature type="transmembrane region" description="Helical" evidence="26">
    <location>
        <begin position="329"/>
        <end position="353"/>
    </location>
</feature>
<keyword evidence="29" id="KW-1185">Reference proteome</keyword>
<dbReference type="InterPro" id="IPR050382">
    <property type="entry name" value="MFS_Na/Anion_cotransporter"/>
</dbReference>
<dbReference type="InterPro" id="IPR020846">
    <property type="entry name" value="MFS_dom"/>
</dbReference>
<evidence type="ECO:0000256" key="9">
    <source>
        <dbReference type="ARBA" id="ARBA00022989"/>
    </source>
</evidence>
<dbReference type="PANTHER" id="PTHR11662:SF399">
    <property type="entry name" value="FI19708P1-RELATED"/>
    <property type="match status" value="1"/>
</dbReference>
<dbReference type="SUPFAM" id="SSF103473">
    <property type="entry name" value="MFS general substrate transporter"/>
    <property type="match status" value="1"/>
</dbReference>
<evidence type="ECO:0000256" key="2">
    <source>
        <dbReference type="ARBA" id="ARBA00004554"/>
    </source>
</evidence>
<keyword evidence="10" id="KW-0770">Synapse</keyword>
<comment type="catalytic activity">
    <reaction evidence="18">
        <text>N-acetyl-L-aspartyl-L-glutamate(out) = N-acetyl-L-aspartyl-L-glutamate(in)</text>
        <dbReference type="Rhea" id="RHEA:72599"/>
        <dbReference type="ChEBI" id="CHEBI:76931"/>
    </reaction>
    <physiologicalReaction direction="left-to-right" evidence="18">
        <dbReference type="Rhea" id="RHEA:72600"/>
    </physiologicalReaction>
</comment>
<feature type="transmembrane region" description="Helical" evidence="26">
    <location>
        <begin position="365"/>
        <end position="384"/>
    </location>
</feature>
<evidence type="ECO:0000256" key="8">
    <source>
        <dbReference type="ARBA" id="ARBA00022847"/>
    </source>
</evidence>
<evidence type="ECO:0000256" key="13">
    <source>
        <dbReference type="ARBA" id="ARBA00023228"/>
    </source>
</evidence>
<feature type="transmembrane region" description="Helical" evidence="26">
    <location>
        <begin position="390"/>
        <end position="412"/>
    </location>
</feature>
<dbReference type="CDD" id="cd17318">
    <property type="entry name" value="MFS_SLC17"/>
    <property type="match status" value="1"/>
</dbReference>
<dbReference type="PANTHER" id="PTHR11662">
    <property type="entry name" value="SOLUTE CARRIER FAMILY 17"/>
    <property type="match status" value="1"/>
</dbReference>
<evidence type="ECO:0000256" key="3">
    <source>
        <dbReference type="ARBA" id="ARBA00004638"/>
    </source>
</evidence>
<evidence type="ECO:0000256" key="1">
    <source>
        <dbReference type="ARBA" id="ARBA00004432"/>
    </source>
</evidence>
<keyword evidence="6" id="KW-1003">Cell membrane</keyword>
<evidence type="ECO:0000256" key="10">
    <source>
        <dbReference type="ARBA" id="ARBA00023018"/>
    </source>
</evidence>
<evidence type="ECO:0000313" key="29">
    <source>
        <dbReference type="Proteomes" id="UP000242188"/>
    </source>
</evidence>
<evidence type="ECO:0000256" key="21">
    <source>
        <dbReference type="ARBA" id="ARBA00056891"/>
    </source>
</evidence>
<comment type="function">
    <text evidence="21">Receptor for CM101, a polysaccharide produced by group B Streptococcus with antipathoangiogenic properties.</text>
</comment>
<evidence type="ECO:0000256" key="15">
    <source>
        <dbReference type="ARBA" id="ARBA00050101"/>
    </source>
</evidence>
<keyword evidence="9 26" id="KW-1133">Transmembrane helix</keyword>
<dbReference type="PROSITE" id="PS50850">
    <property type="entry name" value="MFS"/>
    <property type="match status" value="1"/>
</dbReference>
<dbReference type="GO" id="GO:0030672">
    <property type="term" value="C:synaptic vesicle membrane"/>
    <property type="evidence" value="ECO:0007669"/>
    <property type="project" value="UniProtKB-SubCell"/>
</dbReference>
<keyword evidence="5" id="KW-0813">Transport</keyword>
<feature type="transmembrane region" description="Helical" evidence="26">
    <location>
        <begin position="31"/>
        <end position="50"/>
    </location>
</feature>
<dbReference type="AlphaFoldDB" id="A0A210QF15"/>
<evidence type="ECO:0000256" key="16">
    <source>
        <dbReference type="ARBA" id="ARBA00050554"/>
    </source>
</evidence>
<comment type="catalytic activity">
    <reaction evidence="20">
        <text>D-glucuronate(out) + H(+)(out) = D-glucuronate(in) + H(+)(in)</text>
        <dbReference type="Rhea" id="RHEA:72591"/>
        <dbReference type="ChEBI" id="CHEBI:15378"/>
        <dbReference type="ChEBI" id="CHEBI:58720"/>
    </reaction>
    <physiologicalReaction direction="left-to-right" evidence="20">
        <dbReference type="Rhea" id="RHEA:72592"/>
    </physiologicalReaction>
</comment>
<evidence type="ECO:0000256" key="20">
    <source>
        <dbReference type="ARBA" id="ARBA00051612"/>
    </source>
</evidence>
<feature type="domain" description="Major facilitator superfamily (MFS) profile" evidence="27">
    <location>
        <begin position="53"/>
        <end position="483"/>
    </location>
</feature>
<feature type="transmembrane region" description="Helical" evidence="26">
    <location>
        <begin position="135"/>
        <end position="153"/>
    </location>
</feature>
<name>A0A210QF15_MIZYE</name>
<comment type="catalytic activity">
    <reaction evidence="16">
        <text>L-aspartate(out) = L-aspartate(in)</text>
        <dbReference type="Rhea" id="RHEA:66332"/>
        <dbReference type="ChEBI" id="CHEBI:29991"/>
    </reaction>
    <physiologicalReaction direction="left-to-right" evidence="16">
        <dbReference type="Rhea" id="RHEA:66333"/>
    </physiologicalReaction>
</comment>
<evidence type="ECO:0000256" key="23">
    <source>
        <dbReference type="ARBA" id="ARBA00080244"/>
    </source>
</evidence>
<dbReference type="InterPro" id="IPR036259">
    <property type="entry name" value="MFS_trans_sf"/>
</dbReference>
<reference evidence="28 29" key="1">
    <citation type="journal article" date="2017" name="Nat. Ecol. Evol.">
        <title>Scallop genome provides insights into evolution of bilaterian karyotype and development.</title>
        <authorList>
            <person name="Wang S."/>
            <person name="Zhang J."/>
            <person name="Jiao W."/>
            <person name="Li J."/>
            <person name="Xun X."/>
            <person name="Sun Y."/>
            <person name="Guo X."/>
            <person name="Huan P."/>
            <person name="Dong B."/>
            <person name="Zhang L."/>
            <person name="Hu X."/>
            <person name="Sun X."/>
            <person name="Wang J."/>
            <person name="Zhao C."/>
            <person name="Wang Y."/>
            <person name="Wang D."/>
            <person name="Huang X."/>
            <person name="Wang R."/>
            <person name="Lv J."/>
            <person name="Li Y."/>
            <person name="Zhang Z."/>
            <person name="Liu B."/>
            <person name="Lu W."/>
            <person name="Hui Y."/>
            <person name="Liang J."/>
            <person name="Zhou Z."/>
            <person name="Hou R."/>
            <person name="Li X."/>
            <person name="Liu Y."/>
            <person name="Li H."/>
            <person name="Ning X."/>
            <person name="Lin Y."/>
            <person name="Zhao L."/>
            <person name="Xing Q."/>
            <person name="Dou J."/>
            <person name="Li Y."/>
            <person name="Mao J."/>
            <person name="Guo H."/>
            <person name="Dou H."/>
            <person name="Li T."/>
            <person name="Mu C."/>
            <person name="Jiang W."/>
            <person name="Fu Q."/>
            <person name="Fu X."/>
            <person name="Miao Y."/>
            <person name="Liu J."/>
            <person name="Yu Q."/>
            <person name="Li R."/>
            <person name="Liao H."/>
            <person name="Li X."/>
            <person name="Kong Y."/>
            <person name="Jiang Z."/>
            <person name="Chourrout D."/>
            <person name="Li R."/>
            <person name="Bao Z."/>
        </authorList>
    </citation>
    <scope>NUCLEOTIDE SEQUENCE [LARGE SCALE GENOMIC DNA]</scope>
    <source>
        <strain evidence="28 29">PY_sf001</strain>
    </source>
</reference>
<keyword evidence="7 26" id="KW-0812">Transmembrane</keyword>
<evidence type="ECO:0000256" key="26">
    <source>
        <dbReference type="SAM" id="Phobius"/>
    </source>
</evidence>
<evidence type="ECO:0000256" key="6">
    <source>
        <dbReference type="ARBA" id="ARBA00022475"/>
    </source>
</evidence>
<dbReference type="OrthoDB" id="2985014at2759"/>
<proteinExistence type="predicted"/>
<protein>
    <recommendedName>
        <fullName evidence="22">Sialin</fullName>
    </recommendedName>
    <alternativeName>
        <fullName evidence="25">H(+)/nitrate cotransporter</fullName>
    </alternativeName>
    <alternativeName>
        <fullName evidence="23">H(+)/sialic acid cotransporter</fullName>
    </alternativeName>
    <alternativeName>
        <fullName evidence="24">Vesicular excitatory amino acid transporter</fullName>
    </alternativeName>
</protein>
<dbReference type="FunFam" id="1.20.1250.20:FF:000003">
    <property type="entry name" value="Solute carrier family 17 member 3"/>
    <property type="match status" value="1"/>
</dbReference>
<comment type="caution">
    <text evidence="28">The sequence shown here is derived from an EMBL/GenBank/DDBJ whole genome shotgun (WGS) entry which is preliminary data.</text>
</comment>
<feature type="transmembrane region" description="Helical" evidence="26">
    <location>
        <begin position="197"/>
        <end position="217"/>
    </location>
</feature>
<evidence type="ECO:0000256" key="5">
    <source>
        <dbReference type="ARBA" id="ARBA00022448"/>
    </source>
</evidence>
<evidence type="ECO:0000256" key="18">
    <source>
        <dbReference type="ARBA" id="ARBA00051403"/>
    </source>
</evidence>
<dbReference type="GO" id="GO:0006820">
    <property type="term" value="P:monoatomic anion transport"/>
    <property type="evidence" value="ECO:0007669"/>
    <property type="project" value="TreeGrafter"/>
</dbReference>
<comment type="catalytic activity">
    <reaction evidence="17">
        <text>N-acetylneuraminate(in) + H(+)(in) = N-acetylneuraminate(out) + H(+)(out)</text>
        <dbReference type="Rhea" id="RHEA:28987"/>
        <dbReference type="ChEBI" id="CHEBI:15378"/>
        <dbReference type="ChEBI" id="CHEBI:35418"/>
    </reaction>
    <physiologicalReaction direction="right-to-left" evidence="17">
        <dbReference type="Rhea" id="RHEA:28989"/>
    </physiologicalReaction>
</comment>
<evidence type="ECO:0000256" key="17">
    <source>
        <dbReference type="ARBA" id="ARBA00050625"/>
    </source>
</evidence>
<dbReference type="FunFam" id="1.20.1250.20:FF:000067">
    <property type="entry name" value="sialin isoform X2"/>
    <property type="match status" value="1"/>
</dbReference>
<feature type="transmembrane region" description="Helical" evidence="26">
    <location>
        <begin position="424"/>
        <end position="447"/>
    </location>
</feature>
<evidence type="ECO:0000313" key="28">
    <source>
        <dbReference type="EMBL" id="OWF47299.1"/>
    </source>
</evidence>
<dbReference type="STRING" id="6573.A0A210QF15"/>
<dbReference type="GO" id="GO:0016323">
    <property type="term" value="C:basolateral plasma membrane"/>
    <property type="evidence" value="ECO:0007669"/>
    <property type="project" value="UniProtKB-SubCell"/>
</dbReference>
<evidence type="ECO:0000256" key="19">
    <source>
        <dbReference type="ARBA" id="ARBA00051447"/>
    </source>
</evidence>
<evidence type="ECO:0000256" key="25">
    <source>
        <dbReference type="ARBA" id="ARBA00081925"/>
    </source>
</evidence>
<evidence type="ECO:0000256" key="7">
    <source>
        <dbReference type="ARBA" id="ARBA00022692"/>
    </source>
</evidence>
<dbReference type="EMBL" id="NEDP02003953">
    <property type="protein sequence ID" value="OWF47299.1"/>
    <property type="molecule type" value="Genomic_DNA"/>
</dbReference>
<dbReference type="GO" id="GO:0046942">
    <property type="term" value="P:carboxylic acid transport"/>
    <property type="evidence" value="ECO:0007669"/>
    <property type="project" value="UniProtKB-ARBA"/>
</dbReference>